<evidence type="ECO:0000313" key="11">
    <source>
        <dbReference type="EMBL" id="CAF0714502.1"/>
    </source>
</evidence>
<dbReference type="Gene3D" id="1.10.3090.10">
    <property type="entry name" value="cca-adding enzyme, domain 2"/>
    <property type="match status" value="1"/>
</dbReference>
<evidence type="ECO:0000256" key="6">
    <source>
        <dbReference type="ARBA" id="ARBA00022723"/>
    </source>
</evidence>
<dbReference type="GO" id="GO:0016779">
    <property type="term" value="F:nucleotidyltransferase activity"/>
    <property type="evidence" value="ECO:0007669"/>
    <property type="project" value="UniProtKB-KW"/>
</dbReference>
<dbReference type="PANTHER" id="PTHR46173">
    <property type="entry name" value="CCA TRNA NUCLEOTIDYLTRANSFERASE 1, MITOCHONDRIAL"/>
    <property type="match status" value="1"/>
</dbReference>
<accession>A0A813M9N2</accession>
<evidence type="ECO:0000259" key="10">
    <source>
        <dbReference type="Pfam" id="PF01743"/>
    </source>
</evidence>
<keyword evidence="3 9" id="KW-0808">Transferase</keyword>
<dbReference type="Gene3D" id="2.130.10.130">
    <property type="entry name" value="Integrin alpha, N-terminal"/>
    <property type="match status" value="1"/>
</dbReference>
<keyword evidence="4" id="KW-0819">tRNA processing</keyword>
<keyword evidence="7" id="KW-0732">Signal</keyword>
<dbReference type="InterPro" id="IPR002646">
    <property type="entry name" value="PolA_pol_head_dom"/>
</dbReference>
<keyword evidence="6" id="KW-0479">Metal-binding</keyword>
<evidence type="ECO:0000256" key="8">
    <source>
        <dbReference type="ARBA" id="ARBA00022842"/>
    </source>
</evidence>
<evidence type="ECO:0000313" key="13">
    <source>
        <dbReference type="Proteomes" id="UP000663860"/>
    </source>
</evidence>
<dbReference type="CDD" id="cd05398">
    <property type="entry name" value="NT_ClassII-CCAase"/>
    <property type="match status" value="1"/>
</dbReference>
<dbReference type="PANTHER" id="PTHR46173:SF1">
    <property type="entry name" value="CCA TRNA NUCLEOTIDYLTRANSFERASE 1, MITOCHONDRIAL"/>
    <property type="match status" value="1"/>
</dbReference>
<dbReference type="GO" id="GO:0005739">
    <property type="term" value="C:mitochondrion"/>
    <property type="evidence" value="ECO:0007669"/>
    <property type="project" value="TreeGrafter"/>
</dbReference>
<dbReference type="Gene3D" id="2.30.30.100">
    <property type="match status" value="2"/>
</dbReference>
<dbReference type="InterPro" id="IPR013517">
    <property type="entry name" value="FG-GAP"/>
</dbReference>
<dbReference type="GO" id="GO:0000049">
    <property type="term" value="F:tRNA binding"/>
    <property type="evidence" value="ECO:0007669"/>
    <property type="project" value="TreeGrafter"/>
</dbReference>
<dbReference type="GO" id="GO:0001680">
    <property type="term" value="P:tRNA 3'-terminal CCA addition"/>
    <property type="evidence" value="ECO:0007669"/>
    <property type="project" value="TreeGrafter"/>
</dbReference>
<protein>
    <recommendedName>
        <fullName evidence="10">Poly A polymerase head domain-containing protein</fullName>
    </recommendedName>
</protein>
<keyword evidence="9" id="KW-0694">RNA-binding</keyword>
<comment type="caution">
    <text evidence="11">The sequence shown here is derived from an EMBL/GenBank/DDBJ whole genome shotgun (WGS) entry which is preliminary data.</text>
</comment>
<dbReference type="EMBL" id="CAJOBB010000256">
    <property type="protein sequence ID" value="CAF3629062.1"/>
    <property type="molecule type" value="Genomic_DNA"/>
</dbReference>
<dbReference type="SUPFAM" id="SSF81301">
    <property type="entry name" value="Nucleotidyltransferase"/>
    <property type="match status" value="1"/>
</dbReference>
<name>A0A813M9N2_9BILA</name>
<dbReference type="Gene3D" id="3.30.460.10">
    <property type="entry name" value="Beta Polymerase, domain 2"/>
    <property type="match status" value="1"/>
</dbReference>
<evidence type="ECO:0000256" key="9">
    <source>
        <dbReference type="RuleBase" id="RU003953"/>
    </source>
</evidence>
<reference evidence="11" key="1">
    <citation type="submission" date="2021-02" db="EMBL/GenBank/DDBJ databases">
        <authorList>
            <person name="Nowell W R."/>
        </authorList>
    </citation>
    <scope>NUCLEOTIDE SEQUENCE</scope>
</reference>
<dbReference type="Proteomes" id="UP000663868">
    <property type="component" value="Unassembled WGS sequence"/>
</dbReference>
<feature type="domain" description="Poly A polymerase head" evidence="10">
    <location>
        <begin position="38"/>
        <end position="164"/>
    </location>
</feature>
<evidence type="ECO:0000256" key="2">
    <source>
        <dbReference type="ARBA" id="ARBA00007265"/>
    </source>
</evidence>
<evidence type="ECO:0000256" key="3">
    <source>
        <dbReference type="ARBA" id="ARBA00022679"/>
    </source>
</evidence>
<dbReference type="Pfam" id="PF01743">
    <property type="entry name" value="PolyA_pol"/>
    <property type="match status" value="1"/>
</dbReference>
<dbReference type="SUPFAM" id="SSF81891">
    <property type="entry name" value="Poly A polymerase C-terminal region-like"/>
    <property type="match status" value="1"/>
</dbReference>
<evidence type="ECO:0000256" key="7">
    <source>
        <dbReference type="ARBA" id="ARBA00022729"/>
    </source>
</evidence>
<dbReference type="SUPFAM" id="SSF69318">
    <property type="entry name" value="Integrin alpha N-terminal domain"/>
    <property type="match status" value="1"/>
</dbReference>
<dbReference type="Proteomes" id="UP000663860">
    <property type="component" value="Unassembled WGS sequence"/>
</dbReference>
<gene>
    <name evidence="11" type="ORF">IZO911_LOCUS703</name>
    <name evidence="12" type="ORF">KXQ929_LOCUS6564</name>
</gene>
<evidence type="ECO:0000256" key="5">
    <source>
        <dbReference type="ARBA" id="ARBA00022695"/>
    </source>
</evidence>
<dbReference type="EMBL" id="CAJNOE010000003">
    <property type="protein sequence ID" value="CAF0714502.1"/>
    <property type="molecule type" value="Genomic_DNA"/>
</dbReference>
<dbReference type="Pfam" id="PF13517">
    <property type="entry name" value="FG-GAP_3"/>
    <property type="match status" value="2"/>
</dbReference>
<dbReference type="InterPro" id="IPR028994">
    <property type="entry name" value="Integrin_alpha_N"/>
</dbReference>
<evidence type="ECO:0000256" key="1">
    <source>
        <dbReference type="ARBA" id="ARBA00001946"/>
    </source>
</evidence>
<dbReference type="GO" id="GO:0046872">
    <property type="term" value="F:metal ion binding"/>
    <property type="evidence" value="ECO:0007669"/>
    <property type="project" value="UniProtKB-KW"/>
</dbReference>
<proteinExistence type="inferred from homology"/>
<evidence type="ECO:0000313" key="12">
    <source>
        <dbReference type="EMBL" id="CAF3629062.1"/>
    </source>
</evidence>
<keyword evidence="8" id="KW-0460">Magnesium</keyword>
<sequence length="735" mass="83333">MTSSVRCYQLDQSEYIHLFSSQLIYLFSLFNEYDYSIRIIGGAVRDILLGATPHDIDLATTATTNDILRLIQGDSNIELVYTRAEHFGTLTLIVGTTVRNTFQVTTLKRSITRHGRDVHVEFTDNWSIDAQQRDLTINSLSMDKDGIIYDYTNGIDDLKLNRIRFNGNILQRLQENPIRVLRYFRFFGVLSSDAYIHEPDILEAIRTSATALKDVPGEKIWSELELILRGRFAGHVMRTILEQQFAPLLGLPDSSVEMYELENRWLRCMNYQPEPMTLLITLFDNQDEFDIFCKRIKCSTRQKKLGEFLLDYRYSIQPSNNHDSLDSYKEFLIDSHSTQQDILYEYIIELLKYQGYIDLIDDIKQWSIPKFPIDIWDLQQNGLISKYHFSHFLRQLKEQWKLSQYMMTKEELIEYGFQSDNIGVFFGNKNHSFHDQIRFSTGIGSTPYALVVEDFNNDNQLDIAFTNYGTNYLGVLLGCFNGTFFDPLTYSTGHNSQPYSLAVGDFNNDKRLDIVVANVGTNNIGMFFGYVNEGFLYAPAYLTGSSSQVTSIAVGDFNNDTRLDVVITNNATNNVKVIFGSGYGTFLYDITYSTGNSSQPCSVCVADLNNDNRLDFVVANAGINTISIFLSNGTGTFSNQITYSTGVRSQPNSVVILDFNNDTQLDIAVASYGTSHIGVYFGYGNGSFMNQQIFSSGFNSHPFALAVGDIDNNNLTDIIATNDGYGNIDILMKTC</sequence>
<comment type="cofactor">
    <cofactor evidence="1">
        <name>Mg(2+)</name>
        <dbReference type="ChEBI" id="CHEBI:18420"/>
    </cofactor>
</comment>
<comment type="similarity">
    <text evidence="2 9">Belongs to the tRNA nucleotidyltransferase/poly(A) polymerase family.</text>
</comment>
<organism evidence="11 13">
    <name type="scientific">Adineta steineri</name>
    <dbReference type="NCBI Taxonomy" id="433720"/>
    <lineage>
        <taxon>Eukaryota</taxon>
        <taxon>Metazoa</taxon>
        <taxon>Spiralia</taxon>
        <taxon>Gnathifera</taxon>
        <taxon>Rotifera</taxon>
        <taxon>Eurotatoria</taxon>
        <taxon>Bdelloidea</taxon>
        <taxon>Adinetida</taxon>
        <taxon>Adinetidae</taxon>
        <taxon>Adineta</taxon>
    </lineage>
</organism>
<dbReference type="GO" id="GO:1990180">
    <property type="term" value="P:mitochondrial tRNA 3'-end processing"/>
    <property type="evidence" value="ECO:0007669"/>
    <property type="project" value="TreeGrafter"/>
</dbReference>
<evidence type="ECO:0000256" key="4">
    <source>
        <dbReference type="ARBA" id="ARBA00022694"/>
    </source>
</evidence>
<dbReference type="InterPro" id="IPR043519">
    <property type="entry name" value="NT_sf"/>
</dbReference>
<dbReference type="InterPro" id="IPR050264">
    <property type="entry name" value="Bact_CCA-adding_enz_type3_sf"/>
</dbReference>
<keyword evidence="5" id="KW-0548">Nucleotidyltransferase</keyword>
<dbReference type="AlphaFoldDB" id="A0A813M9N2"/>